<dbReference type="GO" id="GO:0031332">
    <property type="term" value="C:RNAi effector complex"/>
    <property type="evidence" value="ECO:0007669"/>
    <property type="project" value="InterPro"/>
</dbReference>
<dbReference type="SUPFAM" id="SSF50199">
    <property type="entry name" value="Staphylococcal nuclease"/>
    <property type="match status" value="5"/>
</dbReference>
<sequence length="887" mass="98038">MSKTFFAKVKSVLSGDTLVLTAPNNPKAEKTVSLAYVSAPRLSKDGDEPYAFQSREFLRELVVGKQIQCTVVYQVNSGREFVSALLSRDGPSLPDEAIKAGWLKVREEAGRKDDDETVLARIDNLRQLESDAKDQGKGLWAGTGGSIEVQNDLGGPDFMKQWKGKTVDGIVERVLSGDRLLVRLLLSDKKHVQVMTLLAGVRSPSTERTVQSTGQTQPAEEFGNEAKSFVEERLLQRRVKVDIVGASAQGQLVAALIHPNGNKNIAEFLLQEGLARCNDFHSTMLGEKMAALRAAEKAAQDKKLRLHQHHVAKAGGSQSDMIVAKIIGADTIIVRNKAGTTEKRINLSSVRGPRTNEPSEAPYRDEAKEFLRKKVIGKHVHVTIDGSKPAQDGFEARDVATVTEKGKNIGLILVEEGYATVIRHRKDDTDRASNYDELLAAQEKAKEEKKGIWSGKAPKLKQWVDASESVQKAKIQLATLQRQKKVPAIVDFVKSGSRFTVLIPREGVKLTLVLGGVRAPRAPGPRGEKGEEFGAEAADLANRRLNQRDVEVDIYDIDKVGGYIGDLYVNRESFAKILVEEGLASVHAYSAEKSGNANELFAAEKKAKEGRKGLWHSWDPSQDEEEEAVAIETTTNDTPEAYDNKPKDYRDVVITNIDGNGKIKIQEIGKGTAALTTLMNDFKKFHLDSKNAKPISDSPKTGDFVAAKFSADGQWYRARIRSNDRAAKVAEVVYIDYGNTEKQPWSKLRPLDQAQFTTQKLKAQAIDASLSFLQLPNAPHYLEDSIGFLAELTEGRELVASFDFVDTKENLSYITLFDYNASDKKPGPNDSLNKEVVANGMAMVPKKLKAWERSSQHAAYLKHLKEVEAQAKEERLGMWEYGDITED</sequence>
<dbReference type="GO" id="GO:0031047">
    <property type="term" value="P:regulatory ncRNA-mediated gene silencing"/>
    <property type="evidence" value="ECO:0007669"/>
    <property type="project" value="UniProtKB-UniRule"/>
</dbReference>
<protein>
    <recommendedName>
        <fullName evidence="2">Probable endonuclease LCL3</fullName>
    </recommendedName>
    <alternativeName>
        <fullName evidence="3">Probable endonuclease lcl3</fullName>
    </alternativeName>
</protein>
<evidence type="ECO:0000256" key="3">
    <source>
        <dbReference type="ARBA" id="ARBA00014651"/>
    </source>
</evidence>
<evidence type="ECO:0000256" key="1">
    <source>
        <dbReference type="ARBA" id="ARBA00004496"/>
    </source>
</evidence>
<evidence type="ECO:0000256" key="2">
    <source>
        <dbReference type="ARBA" id="ARBA00013404"/>
    </source>
</evidence>
<evidence type="ECO:0000256" key="4">
    <source>
        <dbReference type="ARBA" id="ARBA00022490"/>
    </source>
</evidence>
<dbReference type="FunFam" id="2.30.30.140:FF:000018">
    <property type="entry name" value="Serine/threonine-protein kinase 31"/>
    <property type="match status" value="1"/>
</dbReference>
<dbReference type="GO" id="GO:0005829">
    <property type="term" value="C:cytosol"/>
    <property type="evidence" value="ECO:0007669"/>
    <property type="project" value="UniProtKB-UniRule"/>
</dbReference>
<proteinExistence type="predicted"/>
<feature type="domain" description="TNase-like" evidence="9">
    <location>
        <begin position="484"/>
        <end position="617"/>
    </location>
</feature>
<organism evidence="10 11">
    <name type="scientific">Colletotrichum noveboracense</name>
    <dbReference type="NCBI Taxonomy" id="2664923"/>
    <lineage>
        <taxon>Eukaryota</taxon>
        <taxon>Fungi</taxon>
        <taxon>Dikarya</taxon>
        <taxon>Ascomycota</taxon>
        <taxon>Pezizomycotina</taxon>
        <taxon>Sordariomycetes</taxon>
        <taxon>Hypocreomycetidae</taxon>
        <taxon>Glomerellales</taxon>
        <taxon>Glomerellaceae</taxon>
        <taxon>Colletotrichum</taxon>
        <taxon>Colletotrichum gloeosporioides species complex</taxon>
    </lineage>
</organism>
<dbReference type="GO" id="GO:0004518">
    <property type="term" value="F:nuclease activity"/>
    <property type="evidence" value="ECO:0007669"/>
    <property type="project" value="TreeGrafter"/>
</dbReference>
<dbReference type="Pfam" id="PF00567">
    <property type="entry name" value="TUDOR"/>
    <property type="match status" value="1"/>
</dbReference>
<dbReference type="Gene3D" id="2.40.50.90">
    <property type="match status" value="5"/>
</dbReference>
<dbReference type="InterPro" id="IPR016071">
    <property type="entry name" value="Staphylococal_nuclease_OB-fold"/>
</dbReference>
<comment type="caution">
    <text evidence="10">The sequence shown here is derived from an EMBL/GenBank/DDBJ whole genome shotgun (WGS) entry which is preliminary data.</text>
</comment>
<dbReference type="InterPro" id="IPR035437">
    <property type="entry name" value="SNase_OB-fold_sf"/>
</dbReference>
<dbReference type="Proteomes" id="UP001152533">
    <property type="component" value="Unassembled WGS sequence"/>
</dbReference>
<reference evidence="10" key="1">
    <citation type="submission" date="2022-08" db="EMBL/GenBank/DDBJ databases">
        <authorList>
            <person name="Giroux E."/>
            <person name="Giroux E."/>
        </authorList>
    </citation>
    <scope>NUCLEOTIDE SEQUENCE</scope>
    <source>
        <strain evidence="10">H1091258</strain>
    </source>
</reference>
<dbReference type="FunFam" id="2.40.50.90:FF:000010">
    <property type="entry name" value="Ribonuclease"/>
    <property type="match status" value="1"/>
</dbReference>
<dbReference type="PANTHER" id="PTHR12302">
    <property type="entry name" value="EBNA2 BINDING PROTEIN P100"/>
    <property type="match status" value="1"/>
</dbReference>
<dbReference type="SMART" id="SM00333">
    <property type="entry name" value="TUDOR"/>
    <property type="match status" value="1"/>
</dbReference>
<feature type="domain" description="Tudor" evidence="8">
    <location>
        <begin position="698"/>
        <end position="758"/>
    </location>
</feature>
<evidence type="ECO:0000256" key="7">
    <source>
        <dbReference type="PIRNR" id="PIRNR017179"/>
    </source>
</evidence>
<dbReference type="GO" id="GO:0006402">
    <property type="term" value="P:mRNA catabolic process"/>
    <property type="evidence" value="ECO:0007669"/>
    <property type="project" value="UniProtKB-UniRule"/>
</dbReference>
<evidence type="ECO:0000313" key="10">
    <source>
        <dbReference type="EMBL" id="CAI0650569.1"/>
    </source>
</evidence>
<keyword evidence="5" id="KW-0597">Phosphoprotein</keyword>
<dbReference type="SUPFAM" id="SSF63748">
    <property type="entry name" value="Tudor/PWWP/MBT"/>
    <property type="match status" value="1"/>
</dbReference>
<dbReference type="PANTHER" id="PTHR12302:SF2">
    <property type="entry name" value="STAPHYLOCOCCAL NUCLEASE DOMAIN-CONTAINING PROTEIN 1"/>
    <property type="match status" value="1"/>
</dbReference>
<keyword evidence="11" id="KW-1185">Reference proteome</keyword>
<dbReference type="PROSITE" id="PS50830">
    <property type="entry name" value="TNASE_3"/>
    <property type="match status" value="4"/>
</dbReference>
<dbReference type="Gene3D" id="2.30.30.140">
    <property type="match status" value="1"/>
</dbReference>
<dbReference type="GO" id="GO:0005634">
    <property type="term" value="C:nucleus"/>
    <property type="evidence" value="ECO:0007669"/>
    <property type="project" value="TreeGrafter"/>
</dbReference>
<feature type="domain" description="TNase-like" evidence="9">
    <location>
        <begin position="3"/>
        <end position="142"/>
    </location>
</feature>
<evidence type="ECO:0000259" key="8">
    <source>
        <dbReference type="PROSITE" id="PS50304"/>
    </source>
</evidence>
<evidence type="ECO:0000313" key="11">
    <source>
        <dbReference type="Proteomes" id="UP001152533"/>
    </source>
</evidence>
<evidence type="ECO:0000259" key="9">
    <source>
        <dbReference type="PROSITE" id="PS50830"/>
    </source>
</evidence>
<evidence type="ECO:0000256" key="6">
    <source>
        <dbReference type="ARBA" id="ARBA00022737"/>
    </source>
</evidence>
<feature type="domain" description="TNase-like" evidence="9">
    <location>
        <begin position="317"/>
        <end position="455"/>
    </location>
</feature>
<comment type="subcellular location">
    <subcellularLocation>
        <location evidence="1 7">Cytoplasm</location>
    </subcellularLocation>
</comment>
<feature type="domain" description="TNase-like" evidence="9">
    <location>
        <begin position="165"/>
        <end position="309"/>
    </location>
</feature>
<dbReference type="FunFam" id="2.40.50.90:FF:000030">
    <property type="entry name" value="Transcription factor (Snd1/p100), putative"/>
    <property type="match status" value="1"/>
</dbReference>
<dbReference type="AlphaFoldDB" id="A0A9W4S1C3"/>
<accession>A0A9W4S1C3</accession>
<name>A0A9W4S1C3_9PEZI</name>
<dbReference type="InterPro" id="IPR016685">
    <property type="entry name" value="Silence_cplx_Nase-comp_TudorSN"/>
</dbReference>
<dbReference type="PROSITE" id="PS50304">
    <property type="entry name" value="TUDOR"/>
    <property type="match status" value="1"/>
</dbReference>
<dbReference type="InterPro" id="IPR002999">
    <property type="entry name" value="Tudor"/>
</dbReference>
<dbReference type="FunFam" id="2.40.50.90:FF:000001">
    <property type="entry name" value="Staphylococcal nuclease domain-containing protein"/>
    <property type="match status" value="1"/>
</dbReference>
<dbReference type="CDD" id="cd00175">
    <property type="entry name" value="SNc"/>
    <property type="match status" value="2"/>
</dbReference>
<evidence type="ECO:0000256" key="5">
    <source>
        <dbReference type="ARBA" id="ARBA00022553"/>
    </source>
</evidence>
<dbReference type="EMBL" id="CAMGZC010000893">
    <property type="protein sequence ID" value="CAI0650569.1"/>
    <property type="molecule type" value="Genomic_DNA"/>
</dbReference>
<dbReference type="Pfam" id="PF00565">
    <property type="entry name" value="SNase"/>
    <property type="match status" value="4"/>
</dbReference>
<keyword evidence="6" id="KW-0677">Repeat</keyword>
<dbReference type="FunFam" id="2.40.50.90:FF:000019">
    <property type="entry name" value="Transcription factor (Snd1/p100), putative"/>
    <property type="match status" value="1"/>
</dbReference>
<dbReference type="GO" id="GO:0003723">
    <property type="term" value="F:RNA binding"/>
    <property type="evidence" value="ECO:0007669"/>
    <property type="project" value="UniProtKB-UniRule"/>
</dbReference>
<dbReference type="PIRSF" id="PIRSF017179">
    <property type="entry name" value="RISC-Tudor-SN"/>
    <property type="match status" value="1"/>
</dbReference>
<keyword evidence="4 7" id="KW-0963">Cytoplasm</keyword>
<dbReference type="SMART" id="SM00318">
    <property type="entry name" value="SNc"/>
    <property type="match status" value="4"/>
</dbReference>
<gene>
    <name evidence="10" type="ORF">CGXH109_LOCUS97410</name>
</gene>